<name>A0A9P7YVG9_9HELO</name>
<evidence type="ECO:0000256" key="2">
    <source>
        <dbReference type="SAM" id="Phobius"/>
    </source>
</evidence>
<feature type="region of interest" description="Disordered" evidence="1">
    <location>
        <begin position="165"/>
        <end position="187"/>
    </location>
</feature>
<feature type="compositionally biased region" description="Polar residues" evidence="1">
    <location>
        <begin position="45"/>
        <end position="68"/>
    </location>
</feature>
<feature type="compositionally biased region" description="Basic and acidic residues" evidence="1">
    <location>
        <begin position="176"/>
        <end position="185"/>
    </location>
</feature>
<gene>
    <name evidence="4" type="ORF">BJ878DRAFT_292374</name>
</gene>
<dbReference type="EMBL" id="MU254449">
    <property type="protein sequence ID" value="KAG9240431.1"/>
    <property type="molecule type" value="Genomic_DNA"/>
</dbReference>
<feature type="transmembrane region" description="Helical" evidence="2">
    <location>
        <begin position="321"/>
        <end position="343"/>
    </location>
</feature>
<feature type="compositionally biased region" description="Basic and acidic residues" evidence="1">
    <location>
        <begin position="423"/>
        <end position="433"/>
    </location>
</feature>
<keyword evidence="2" id="KW-1133">Transmembrane helix</keyword>
<dbReference type="GO" id="GO:0006998">
    <property type="term" value="P:nuclear envelope organization"/>
    <property type="evidence" value="ECO:0007669"/>
    <property type="project" value="InterPro"/>
</dbReference>
<feature type="region of interest" description="Disordered" evidence="1">
    <location>
        <begin position="1"/>
        <end position="104"/>
    </location>
</feature>
<feature type="region of interest" description="Disordered" evidence="1">
    <location>
        <begin position="364"/>
        <end position="433"/>
    </location>
</feature>
<evidence type="ECO:0000313" key="4">
    <source>
        <dbReference type="EMBL" id="KAG9240431.1"/>
    </source>
</evidence>
<dbReference type="PANTHER" id="PTHR28136:SF1">
    <property type="entry name" value="NUCLEUS EXPORT PROTEIN BRL1"/>
    <property type="match status" value="1"/>
</dbReference>
<feature type="region of interest" description="Disordered" evidence="1">
    <location>
        <begin position="125"/>
        <end position="144"/>
    </location>
</feature>
<feature type="compositionally biased region" description="Low complexity" evidence="1">
    <location>
        <begin position="407"/>
        <end position="422"/>
    </location>
</feature>
<sequence length="433" mass="48244">MFDQPYKRSHETPMDFEWGTGPQTDPNSPFPQFKTGQKKSFESPVKTSFGDSNNSTTAPPFRNPSFTTPRKPFDQELFQDSGADSSPAENTDADAEDTPDAKSITKTMTAFGISASSKKPLFSRYGNSFTGNSPSRGDKRQGKFGTALIQKARKRKRVDRDLALITSAGSDSESEGEQRVKEKDLPAPPRKSWFGNLLDGIVARPNLPNVLSYYAQLILNFTLVFTFIYLLYCFWQAVRGDVNHAADEQRSIVMAEMAACANEYTLNGCHNDKRAPALDKVCNAWDLCMNRDPEATGRAKISARTFAEIFNNFVEPISWKAMLFVLLIITVSITVNNLAFGMFRSKSQPEIHMPHMPAYFQPQPQWGQGVPQTPQHGHGYDIYGNTPYQLPSATPLCSPSKRDRSPSKGNRSPSKGSRSPSKGNRDMVMYDRG</sequence>
<feature type="compositionally biased region" description="Polar residues" evidence="1">
    <location>
        <begin position="386"/>
        <end position="397"/>
    </location>
</feature>
<dbReference type="InterPro" id="IPR040202">
    <property type="entry name" value="Brl1/Brr6"/>
</dbReference>
<dbReference type="GO" id="GO:0055088">
    <property type="term" value="P:lipid homeostasis"/>
    <property type="evidence" value="ECO:0007669"/>
    <property type="project" value="InterPro"/>
</dbReference>
<organism evidence="4 5">
    <name type="scientific">Calycina marina</name>
    <dbReference type="NCBI Taxonomy" id="1763456"/>
    <lineage>
        <taxon>Eukaryota</taxon>
        <taxon>Fungi</taxon>
        <taxon>Dikarya</taxon>
        <taxon>Ascomycota</taxon>
        <taxon>Pezizomycotina</taxon>
        <taxon>Leotiomycetes</taxon>
        <taxon>Helotiales</taxon>
        <taxon>Pezizellaceae</taxon>
        <taxon>Calycina</taxon>
    </lineage>
</organism>
<evidence type="ECO:0000256" key="1">
    <source>
        <dbReference type="SAM" id="MobiDB-lite"/>
    </source>
</evidence>
<keyword evidence="5" id="KW-1185">Reference proteome</keyword>
<feature type="domain" description="Brl1/Brr6" evidence="3">
    <location>
        <begin position="211"/>
        <end position="344"/>
    </location>
</feature>
<dbReference type="PANTHER" id="PTHR28136">
    <property type="entry name" value="NUCLEUS EXPORT PROTEIN BRR6"/>
    <property type="match status" value="1"/>
</dbReference>
<dbReference type="SMART" id="SM01042">
    <property type="entry name" value="Brr6_like_C_C"/>
    <property type="match status" value="1"/>
</dbReference>
<protein>
    <submittedName>
        <fullName evidence="4">Di-sulfide bridge nucleocytoplasmic transport domain-containing protein</fullName>
    </submittedName>
</protein>
<dbReference type="Proteomes" id="UP000887226">
    <property type="component" value="Unassembled WGS sequence"/>
</dbReference>
<dbReference type="InterPro" id="IPR018767">
    <property type="entry name" value="Brl1/Brr6_dom"/>
</dbReference>
<keyword evidence="2" id="KW-0472">Membrane</keyword>
<feature type="compositionally biased region" description="Polar residues" evidence="1">
    <location>
        <begin position="125"/>
        <end position="135"/>
    </location>
</feature>
<dbReference type="OrthoDB" id="5961at2759"/>
<dbReference type="GO" id="GO:0031965">
    <property type="term" value="C:nuclear membrane"/>
    <property type="evidence" value="ECO:0007669"/>
    <property type="project" value="InterPro"/>
</dbReference>
<dbReference type="AlphaFoldDB" id="A0A9P7YVG9"/>
<feature type="compositionally biased region" description="Basic and acidic residues" evidence="1">
    <location>
        <begin position="1"/>
        <end position="13"/>
    </location>
</feature>
<accession>A0A9P7YVG9</accession>
<keyword evidence="2" id="KW-0812">Transmembrane</keyword>
<feature type="compositionally biased region" description="Low complexity" evidence="1">
    <location>
        <begin position="364"/>
        <end position="375"/>
    </location>
</feature>
<dbReference type="Pfam" id="PF10104">
    <property type="entry name" value="Brr6_like_C_C"/>
    <property type="match status" value="1"/>
</dbReference>
<feature type="transmembrane region" description="Helical" evidence="2">
    <location>
        <begin position="213"/>
        <end position="232"/>
    </location>
</feature>
<comment type="caution">
    <text evidence="4">The sequence shown here is derived from an EMBL/GenBank/DDBJ whole genome shotgun (WGS) entry which is preliminary data.</text>
</comment>
<evidence type="ECO:0000313" key="5">
    <source>
        <dbReference type="Proteomes" id="UP000887226"/>
    </source>
</evidence>
<evidence type="ECO:0000259" key="3">
    <source>
        <dbReference type="SMART" id="SM01042"/>
    </source>
</evidence>
<reference evidence="4" key="1">
    <citation type="journal article" date="2021" name="IMA Fungus">
        <title>Genomic characterization of three marine fungi, including Emericellopsis atlantica sp. nov. with signatures of a generalist lifestyle and marine biomass degradation.</title>
        <authorList>
            <person name="Hagestad O.C."/>
            <person name="Hou L."/>
            <person name="Andersen J.H."/>
            <person name="Hansen E.H."/>
            <person name="Altermark B."/>
            <person name="Li C."/>
            <person name="Kuhnert E."/>
            <person name="Cox R.J."/>
            <person name="Crous P.W."/>
            <person name="Spatafora J.W."/>
            <person name="Lail K."/>
            <person name="Amirebrahimi M."/>
            <person name="Lipzen A."/>
            <person name="Pangilinan J."/>
            <person name="Andreopoulos W."/>
            <person name="Hayes R.D."/>
            <person name="Ng V."/>
            <person name="Grigoriev I.V."/>
            <person name="Jackson S.A."/>
            <person name="Sutton T.D.S."/>
            <person name="Dobson A.D.W."/>
            <person name="Rama T."/>
        </authorList>
    </citation>
    <scope>NUCLEOTIDE SEQUENCE</scope>
    <source>
        <strain evidence="4">TRa3180A</strain>
    </source>
</reference>
<proteinExistence type="predicted"/>